<accession>A0ABU6P201</accession>
<evidence type="ECO:0000259" key="2">
    <source>
        <dbReference type="SMART" id="SM00849"/>
    </source>
</evidence>
<keyword evidence="4" id="KW-1185">Reference proteome</keyword>
<keyword evidence="1" id="KW-0862">Zinc</keyword>
<sequence length="244" mass="27098">MRLTVIGFWGGYPGANEATSGYLLESGDFRLLIDCGSGVLAQLQNKISVDELDSVILSHYHADHIADVGSLQYAKLISSFINNNQKILPVYGHTYDKEEFAKLTHKNSTNGIGYSPDQKQKIGPFTIEFLKTTHPVDCFAMRITDGQATIVYTADSSYQQSFVEFSKDADLLISECNFYAHQDGTNAGHMNSLEVGELAKNANVKQVLLTHLPHFGNHEDLVKEAGTVYKGKIELAHTFYEWSL</sequence>
<dbReference type="CDD" id="cd07716">
    <property type="entry name" value="RNaseZ_short-form-like_MBL-fold"/>
    <property type="match status" value="1"/>
</dbReference>
<dbReference type="Proteomes" id="UP001342826">
    <property type="component" value="Unassembled WGS sequence"/>
</dbReference>
<dbReference type="Pfam" id="PF12706">
    <property type="entry name" value="Lactamase_B_2"/>
    <property type="match status" value="1"/>
</dbReference>
<dbReference type="PANTHER" id="PTHR46018:SF4">
    <property type="entry name" value="METALLO-HYDROLASE YHFI-RELATED"/>
    <property type="match status" value="1"/>
</dbReference>
<dbReference type="SUPFAM" id="SSF56281">
    <property type="entry name" value="Metallo-hydrolase/oxidoreductase"/>
    <property type="match status" value="1"/>
</dbReference>
<gene>
    <name evidence="3" type="ORF">P9271_17495</name>
</gene>
<dbReference type="EMBL" id="JARTFS010000013">
    <property type="protein sequence ID" value="MED4403105.1"/>
    <property type="molecule type" value="Genomic_DNA"/>
</dbReference>
<reference evidence="3 4" key="1">
    <citation type="submission" date="2023-03" db="EMBL/GenBank/DDBJ databases">
        <title>Bacillus Genome Sequencing.</title>
        <authorList>
            <person name="Dunlap C."/>
        </authorList>
    </citation>
    <scope>NUCLEOTIDE SEQUENCE [LARGE SCALE GENOMIC DNA]</scope>
    <source>
        <strain evidence="3 4">NRS-1717</strain>
    </source>
</reference>
<name>A0ABU6P201_9BACI</name>
<dbReference type="InterPro" id="IPR036866">
    <property type="entry name" value="RibonucZ/Hydroxyglut_hydro"/>
</dbReference>
<evidence type="ECO:0000313" key="4">
    <source>
        <dbReference type="Proteomes" id="UP001342826"/>
    </source>
</evidence>
<dbReference type="PANTHER" id="PTHR46018">
    <property type="entry name" value="ZINC PHOSPHODIESTERASE ELAC PROTEIN 1"/>
    <property type="match status" value="1"/>
</dbReference>
<evidence type="ECO:0000313" key="3">
    <source>
        <dbReference type="EMBL" id="MED4403105.1"/>
    </source>
</evidence>
<proteinExistence type="predicted"/>
<evidence type="ECO:0000256" key="1">
    <source>
        <dbReference type="ARBA" id="ARBA00022833"/>
    </source>
</evidence>
<dbReference type="SMART" id="SM00849">
    <property type="entry name" value="Lactamase_B"/>
    <property type="match status" value="1"/>
</dbReference>
<protein>
    <submittedName>
        <fullName evidence="3">MBL fold metallo-hydrolase</fullName>
    </submittedName>
</protein>
<dbReference type="Gene3D" id="3.60.15.10">
    <property type="entry name" value="Ribonuclease Z/Hydroxyacylglutathione hydrolase-like"/>
    <property type="match status" value="1"/>
</dbReference>
<dbReference type="InterPro" id="IPR001279">
    <property type="entry name" value="Metallo-B-lactamas"/>
</dbReference>
<feature type="domain" description="Metallo-beta-lactamase" evidence="2">
    <location>
        <begin position="18"/>
        <end position="211"/>
    </location>
</feature>
<dbReference type="GeneID" id="301139328"/>
<comment type="caution">
    <text evidence="3">The sequence shown here is derived from an EMBL/GenBank/DDBJ whole genome shotgun (WGS) entry which is preliminary data.</text>
</comment>
<organism evidence="3 4">
    <name type="scientific">Metabacillus fastidiosus</name>
    <dbReference type="NCBI Taxonomy" id="1458"/>
    <lineage>
        <taxon>Bacteria</taxon>
        <taxon>Bacillati</taxon>
        <taxon>Bacillota</taxon>
        <taxon>Bacilli</taxon>
        <taxon>Bacillales</taxon>
        <taxon>Bacillaceae</taxon>
        <taxon>Metabacillus</taxon>
    </lineage>
</organism>
<dbReference type="RefSeq" id="WP_066224726.1">
    <property type="nucleotide sequence ID" value="NZ_JARTFQ010000004.1"/>
</dbReference>